<dbReference type="GO" id="GO:0005975">
    <property type="term" value="P:carbohydrate metabolic process"/>
    <property type="evidence" value="ECO:0007669"/>
    <property type="project" value="InterPro"/>
</dbReference>
<protein>
    <submittedName>
        <fullName evidence="1">Delta-lactam-biosynthetic de-N-acetylase</fullName>
    </submittedName>
</protein>
<organism evidence="1">
    <name type="scientific">human gut metagenome</name>
    <dbReference type="NCBI Taxonomy" id="408170"/>
    <lineage>
        <taxon>unclassified sequences</taxon>
        <taxon>metagenomes</taxon>
        <taxon>organismal metagenomes</taxon>
    </lineage>
</organism>
<dbReference type="SUPFAM" id="SSF88713">
    <property type="entry name" value="Glycoside hydrolase/deacetylase"/>
    <property type="match status" value="1"/>
</dbReference>
<feature type="non-terminal residue" evidence="1">
    <location>
        <position position="52"/>
    </location>
</feature>
<proteinExistence type="predicted"/>
<gene>
    <name evidence="1" type="ORF">OBE_05294</name>
</gene>
<name>K1TN44_9ZZZZ</name>
<reference evidence="1" key="1">
    <citation type="journal article" date="2013" name="Environ. Microbiol.">
        <title>Microbiota from the distal guts of lean and obese adolescents exhibit partial functional redundancy besides clear differences in community structure.</title>
        <authorList>
            <person name="Ferrer M."/>
            <person name="Ruiz A."/>
            <person name="Lanza F."/>
            <person name="Haange S.B."/>
            <person name="Oberbach A."/>
            <person name="Till H."/>
            <person name="Bargiela R."/>
            <person name="Campoy C."/>
            <person name="Segura M.T."/>
            <person name="Richter M."/>
            <person name="von Bergen M."/>
            <person name="Seifert J."/>
            <person name="Suarez A."/>
        </authorList>
    </citation>
    <scope>NUCLEOTIDE SEQUENCE</scope>
</reference>
<dbReference type="Gene3D" id="3.20.20.370">
    <property type="entry name" value="Glycoside hydrolase/deacetylase"/>
    <property type="match status" value="1"/>
</dbReference>
<sequence length="52" mass="5655">MAVAYSDWDLKKQKGEEFAFNTVMSRLHPGAVILLHAVSPDNAAALGRIIDS</sequence>
<dbReference type="AlphaFoldDB" id="K1TN44"/>
<accession>K1TN44</accession>
<dbReference type="EMBL" id="AJWZ01003614">
    <property type="protein sequence ID" value="EKC67745.1"/>
    <property type="molecule type" value="Genomic_DNA"/>
</dbReference>
<dbReference type="InterPro" id="IPR011330">
    <property type="entry name" value="Glyco_hydro/deAcase_b/a-brl"/>
</dbReference>
<evidence type="ECO:0000313" key="1">
    <source>
        <dbReference type="EMBL" id="EKC67745.1"/>
    </source>
</evidence>
<comment type="caution">
    <text evidence="1">The sequence shown here is derived from an EMBL/GenBank/DDBJ whole genome shotgun (WGS) entry which is preliminary data.</text>
</comment>